<evidence type="ECO:0000256" key="7">
    <source>
        <dbReference type="ARBA" id="ARBA00023012"/>
    </source>
</evidence>
<evidence type="ECO:0000256" key="8">
    <source>
        <dbReference type="ARBA" id="ARBA00023026"/>
    </source>
</evidence>
<keyword evidence="8" id="KW-0843">Virulence</keyword>
<comment type="function">
    <text evidence="9">Member of the two-component regulatory system BvgS/BvgA. Phosphorylates BvgA via a four-step phosphorelay in response to environmental signals.</text>
</comment>
<proteinExistence type="predicted"/>
<dbReference type="InterPro" id="IPR004358">
    <property type="entry name" value="Sig_transdc_His_kin-like_C"/>
</dbReference>
<keyword evidence="7" id="KW-0902">Two-component regulatory system</keyword>
<dbReference type="SMART" id="SM00387">
    <property type="entry name" value="HATPase_c"/>
    <property type="match status" value="1"/>
</dbReference>
<dbReference type="FunFam" id="3.30.565.10:FF:000010">
    <property type="entry name" value="Sensor histidine kinase RcsC"/>
    <property type="match status" value="1"/>
</dbReference>
<dbReference type="PROSITE" id="PS50109">
    <property type="entry name" value="HIS_KIN"/>
    <property type="match status" value="1"/>
</dbReference>
<dbReference type="Proteomes" id="UP000321832">
    <property type="component" value="Unassembled WGS sequence"/>
</dbReference>
<gene>
    <name evidence="12" type="ORF">FSC37_06730</name>
</gene>
<dbReference type="GO" id="GO:0000155">
    <property type="term" value="F:phosphorelay sensor kinase activity"/>
    <property type="evidence" value="ECO:0007669"/>
    <property type="project" value="InterPro"/>
</dbReference>
<dbReference type="InterPro" id="IPR003594">
    <property type="entry name" value="HATPase_dom"/>
</dbReference>
<reference evidence="12 13" key="1">
    <citation type="submission" date="2019-08" db="EMBL/GenBank/DDBJ databases">
        <authorList>
            <person name="Khan S.A."/>
            <person name="Jeon C.O."/>
            <person name="Jeong S.E."/>
        </authorList>
    </citation>
    <scope>NUCLEOTIDE SEQUENCE [LARGE SCALE GENOMIC DNA]</scope>
    <source>
        <strain evidence="13">IMCC1728</strain>
    </source>
</reference>
<dbReference type="SUPFAM" id="SSF47384">
    <property type="entry name" value="Homodimeric domain of signal transducing histidine kinase"/>
    <property type="match status" value="1"/>
</dbReference>
<evidence type="ECO:0000256" key="1">
    <source>
        <dbReference type="ARBA" id="ARBA00000085"/>
    </source>
</evidence>
<evidence type="ECO:0000256" key="4">
    <source>
        <dbReference type="ARBA" id="ARBA00022679"/>
    </source>
</evidence>
<evidence type="ECO:0000256" key="9">
    <source>
        <dbReference type="ARBA" id="ARBA00058004"/>
    </source>
</evidence>
<dbReference type="AlphaFoldDB" id="A0A5C6TZX8"/>
<evidence type="ECO:0000256" key="5">
    <source>
        <dbReference type="ARBA" id="ARBA00022729"/>
    </source>
</evidence>
<evidence type="ECO:0000256" key="2">
    <source>
        <dbReference type="ARBA" id="ARBA00012438"/>
    </source>
</evidence>
<dbReference type="CDD" id="cd00082">
    <property type="entry name" value="HisKA"/>
    <property type="match status" value="1"/>
</dbReference>
<name>A0A5C6TZX8_9BURK</name>
<dbReference type="InterPro" id="IPR003661">
    <property type="entry name" value="HisK_dim/P_dom"/>
</dbReference>
<evidence type="ECO:0000256" key="3">
    <source>
        <dbReference type="ARBA" id="ARBA00022553"/>
    </source>
</evidence>
<keyword evidence="4" id="KW-0808">Transferase</keyword>
<dbReference type="PANTHER" id="PTHR43047">
    <property type="entry name" value="TWO-COMPONENT HISTIDINE PROTEIN KINASE"/>
    <property type="match status" value="1"/>
</dbReference>
<dbReference type="SUPFAM" id="SSF55874">
    <property type="entry name" value="ATPase domain of HSP90 chaperone/DNA topoisomerase II/histidine kinase"/>
    <property type="match status" value="1"/>
</dbReference>
<sequence>MSHEIRTPLNAILGLVQLLRRDVAEPVAADRLGRVEEASRHLQALIDDILDLSRIEAGKLAIEPADFELPALLERVQALLVERARDKGLELQLQLGPLPARVRSDPTRLMQALLNPAGNAVKFTEHGRVAIAAQAVDEKHEGWRVRFEVSDTGPGLPCDGQQRLFQPFEQGDVSTTRRHGGSGLGLAITQQVAEALGGQLSLTSTPGDGTCAVLEVPLQRPAQPKRRARQPTPRRCFANITPAARCCWWRTTS</sequence>
<dbReference type="Gene3D" id="1.10.287.130">
    <property type="match status" value="1"/>
</dbReference>
<evidence type="ECO:0000256" key="10">
    <source>
        <dbReference type="ARBA" id="ARBA00070152"/>
    </source>
</evidence>
<dbReference type="EMBL" id="VOPW01000001">
    <property type="protein sequence ID" value="TXC65830.1"/>
    <property type="molecule type" value="Genomic_DNA"/>
</dbReference>
<organism evidence="12 13">
    <name type="scientific">Piscinibacter aquaticus</name>
    <dbReference type="NCBI Taxonomy" id="392597"/>
    <lineage>
        <taxon>Bacteria</taxon>
        <taxon>Pseudomonadati</taxon>
        <taxon>Pseudomonadota</taxon>
        <taxon>Betaproteobacteria</taxon>
        <taxon>Burkholderiales</taxon>
        <taxon>Sphaerotilaceae</taxon>
        <taxon>Piscinibacter</taxon>
    </lineage>
</organism>
<comment type="catalytic activity">
    <reaction evidence="1">
        <text>ATP + protein L-histidine = ADP + protein N-phospho-L-histidine.</text>
        <dbReference type="EC" id="2.7.13.3"/>
    </reaction>
</comment>
<protein>
    <recommendedName>
        <fullName evidence="10">Virulence sensor protein BvgS</fullName>
        <ecNumber evidence="2">2.7.13.3</ecNumber>
    </recommendedName>
</protein>
<evidence type="ECO:0000259" key="11">
    <source>
        <dbReference type="PROSITE" id="PS50109"/>
    </source>
</evidence>
<feature type="domain" description="Histidine kinase" evidence="11">
    <location>
        <begin position="1"/>
        <end position="220"/>
    </location>
</feature>
<evidence type="ECO:0000313" key="13">
    <source>
        <dbReference type="Proteomes" id="UP000321832"/>
    </source>
</evidence>
<keyword evidence="6 12" id="KW-0418">Kinase</keyword>
<dbReference type="PANTHER" id="PTHR43047:SF78">
    <property type="entry name" value="SENSORY_REGULATORY PROTEIN RPFC"/>
    <property type="match status" value="1"/>
</dbReference>
<dbReference type="Gene3D" id="3.30.565.10">
    <property type="entry name" value="Histidine kinase-like ATPase, C-terminal domain"/>
    <property type="match status" value="1"/>
</dbReference>
<dbReference type="SMART" id="SM00388">
    <property type="entry name" value="HisKA"/>
    <property type="match status" value="1"/>
</dbReference>
<dbReference type="InterPro" id="IPR005467">
    <property type="entry name" value="His_kinase_dom"/>
</dbReference>
<evidence type="ECO:0000313" key="12">
    <source>
        <dbReference type="EMBL" id="TXC65830.1"/>
    </source>
</evidence>
<dbReference type="PRINTS" id="PR00344">
    <property type="entry name" value="BCTRLSENSOR"/>
</dbReference>
<keyword evidence="13" id="KW-1185">Reference proteome</keyword>
<accession>A0A5C6TZX8</accession>
<dbReference type="InterPro" id="IPR036097">
    <property type="entry name" value="HisK_dim/P_sf"/>
</dbReference>
<dbReference type="CDD" id="cd16922">
    <property type="entry name" value="HATPase_EvgS-ArcB-TorS-like"/>
    <property type="match status" value="1"/>
</dbReference>
<evidence type="ECO:0000256" key="6">
    <source>
        <dbReference type="ARBA" id="ARBA00022777"/>
    </source>
</evidence>
<dbReference type="EC" id="2.7.13.3" evidence="2"/>
<keyword evidence="5" id="KW-0732">Signal</keyword>
<dbReference type="InterPro" id="IPR036890">
    <property type="entry name" value="HATPase_C_sf"/>
</dbReference>
<dbReference type="Pfam" id="PF02518">
    <property type="entry name" value="HATPase_c"/>
    <property type="match status" value="1"/>
</dbReference>
<comment type="caution">
    <text evidence="12">The sequence shown here is derived from an EMBL/GenBank/DDBJ whole genome shotgun (WGS) entry which is preliminary data.</text>
</comment>
<keyword evidence="3" id="KW-0597">Phosphoprotein</keyword>
<dbReference type="Pfam" id="PF00512">
    <property type="entry name" value="HisKA"/>
    <property type="match status" value="1"/>
</dbReference>